<accession>A0A2S7X2U9</accession>
<reference evidence="1 2" key="1">
    <citation type="submission" date="2016-12" db="EMBL/GenBank/DDBJ databases">
        <title>Diversity of luminous bacteria.</title>
        <authorList>
            <person name="Yoshizawa S."/>
            <person name="Kogure K."/>
        </authorList>
    </citation>
    <scope>NUCLEOTIDE SEQUENCE [LARGE SCALE GENOMIC DNA]</scope>
    <source>
        <strain evidence="1 2">ATCC 33715</strain>
    </source>
</reference>
<dbReference type="AlphaFoldDB" id="A0A2S7X2U9"/>
<evidence type="ECO:0000313" key="1">
    <source>
        <dbReference type="EMBL" id="PQJ84541.1"/>
    </source>
</evidence>
<dbReference type="RefSeq" id="WP_105055973.1">
    <property type="nucleotide sequence ID" value="NZ_CAWNRT010000002.1"/>
</dbReference>
<evidence type="ECO:0000313" key="2">
    <source>
        <dbReference type="Proteomes" id="UP000239263"/>
    </source>
</evidence>
<name>A0A2S7X2U9_9GAMM</name>
<dbReference type="Proteomes" id="UP000239263">
    <property type="component" value="Unassembled WGS sequence"/>
</dbReference>
<sequence length="77" mass="9152">MDKQTLWSNTAPSYYILKNDTEKEEIKKTKSLLLIRYEKLSIDLDVETRTFQSADTTLSLKKESKSKAFYYLLNFFK</sequence>
<comment type="caution">
    <text evidence="1">The sequence shown here is derived from an EMBL/GenBank/DDBJ whole genome shotgun (WGS) entry which is preliminary data.</text>
</comment>
<organism evidence="1 2">
    <name type="scientific">Aliivibrio sifiae</name>
    <dbReference type="NCBI Taxonomy" id="566293"/>
    <lineage>
        <taxon>Bacteria</taxon>
        <taxon>Pseudomonadati</taxon>
        <taxon>Pseudomonadota</taxon>
        <taxon>Gammaproteobacteria</taxon>
        <taxon>Vibrionales</taxon>
        <taxon>Vibrionaceae</taxon>
        <taxon>Aliivibrio</taxon>
    </lineage>
</organism>
<protein>
    <submittedName>
        <fullName evidence="1">Uncharacterized protein</fullName>
    </submittedName>
</protein>
<gene>
    <name evidence="1" type="ORF">BTO22_13565</name>
</gene>
<dbReference type="EMBL" id="MSCO01000002">
    <property type="protein sequence ID" value="PQJ84541.1"/>
    <property type="molecule type" value="Genomic_DNA"/>
</dbReference>
<proteinExistence type="predicted"/>